<feature type="transmembrane region" description="Helical" evidence="2">
    <location>
        <begin position="66"/>
        <end position="87"/>
    </location>
</feature>
<sequence>MVRPPPARRIAVLFAVVTTASGLTALMAFASDVENNAVIAWASLGPYLLLGTVAGAIAAALARRPVLLASALVVVAAGAWTLGPLYLPGVPGDGPDAASGPTIRVMQANLMVGQVDSDALVRTVRERQIDVLTVQELTEGAVAALQVAGLDDLLPHRFLAPTPTGGAGAGIYSRFPVSAGRKLDGFGPTNLTATLDTGPGRLLILYAVHPAPPYLTPAPAWAAELERLDAELESVSGTAPVVVSGDFNATYSHTRFRDLLDDGYVHAADRVGGGLVPTYPADRRYPALVGIDHILTRGATATALERIELPGSDHHGLVAGIRLPPPSGDESSVEGG</sequence>
<organism evidence="5 6">
    <name type="scientific">Rhodococcus aetherivorans</name>
    <dbReference type="NCBI Taxonomy" id="191292"/>
    <lineage>
        <taxon>Bacteria</taxon>
        <taxon>Bacillati</taxon>
        <taxon>Actinomycetota</taxon>
        <taxon>Actinomycetes</taxon>
        <taxon>Mycobacteriales</taxon>
        <taxon>Nocardiaceae</taxon>
        <taxon>Rhodococcus</taxon>
    </lineage>
</organism>
<dbReference type="EMBL" id="CP106982">
    <property type="protein sequence ID" value="UYF96100.1"/>
    <property type="molecule type" value="Genomic_DNA"/>
</dbReference>
<reference evidence="5" key="1">
    <citation type="submission" date="2022-09" db="EMBL/GenBank/DDBJ databases">
        <title>The genome sequence of Rhodococcus aetherivorans N1.</title>
        <authorList>
            <person name="Jiang W."/>
        </authorList>
    </citation>
    <scope>NUCLEOTIDE SEQUENCE</scope>
    <source>
        <strain evidence="5">N1</strain>
    </source>
</reference>
<gene>
    <name evidence="5" type="ORF">OCS65_10260</name>
</gene>
<keyword evidence="5" id="KW-0255">Endonuclease</keyword>
<dbReference type="AlphaFoldDB" id="A0AA46PCL7"/>
<evidence type="ECO:0000256" key="3">
    <source>
        <dbReference type="SAM" id="SignalP"/>
    </source>
</evidence>
<dbReference type="InterPro" id="IPR005135">
    <property type="entry name" value="Endo/exonuclease/phosphatase"/>
</dbReference>
<dbReference type="RefSeq" id="WP_231772640.1">
    <property type="nucleotide sequence ID" value="NZ_CP088969.1"/>
</dbReference>
<proteinExistence type="predicted"/>
<dbReference type="Gene3D" id="3.60.10.10">
    <property type="entry name" value="Endonuclease/exonuclease/phosphatase"/>
    <property type="match status" value="1"/>
</dbReference>
<keyword evidence="2" id="KW-0812">Transmembrane</keyword>
<dbReference type="GeneID" id="83620803"/>
<keyword evidence="5" id="KW-0378">Hydrolase</keyword>
<feature type="transmembrane region" description="Helical" evidence="2">
    <location>
        <begin position="40"/>
        <end position="59"/>
    </location>
</feature>
<dbReference type="Proteomes" id="UP001163947">
    <property type="component" value="Chromosome"/>
</dbReference>
<evidence type="ECO:0000256" key="1">
    <source>
        <dbReference type="SAM" id="MobiDB-lite"/>
    </source>
</evidence>
<keyword evidence="2" id="KW-0472">Membrane</keyword>
<dbReference type="SUPFAM" id="SSF56219">
    <property type="entry name" value="DNase I-like"/>
    <property type="match status" value="1"/>
</dbReference>
<keyword evidence="5" id="KW-0540">Nuclease</keyword>
<feature type="signal peptide" evidence="3">
    <location>
        <begin position="1"/>
        <end position="30"/>
    </location>
</feature>
<feature type="chain" id="PRO_5041260828" evidence="3">
    <location>
        <begin position="31"/>
        <end position="336"/>
    </location>
</feature>
<evidence type="ECO:0000256" key="2">
    <source>
        <dbReference type="SAM" id="Phobius"/>
    </source>
</evidence>
<feature type="region of interest" description="Disordered" evidence="1">
    <location>
        <begin position="317"/>
        <end position="336"/>
    </location>
</feature>
<evidence type="ECO:0000313" key="5">
    <source>
        <dbReference type="EMBL" id="UYF96100.1"/>
    </source>
</evidence>
<keyword evidence="2" id="KW-1133">Transmembrane helix</keyword>
<feature type="domain" description="Endonuclease/exonuclease/phosphatase" evidence="4">
    <location>
        <begin position="107"/>
        <end position="314"/>
    </location>
</feature>
<protein>
    <submittedName>
        <fullName evidence="5">Endonuclease/exonuclease/phosphatase family protein</fullName>
    </submittedName>
</protein>
<keyword evidence="3" id="KW-0732">Signal</keyword>
<evidence type="ECO:0000259" key="4">
    <source>
        <dbReference type="Pfam" id="PF03372"/>
    </source>
</evidence>
<accession>A0AA46PCL7</accession>
<evidence type="ECO:0000313" key="6">
    <source>
        <dbReference type="Proteomes" id="UP001163947"/>
    </source>
</evidence>
<name>A0AA46PCL7_9NOCA</name>
<dbReference type="Pfam" id="PF03372">
    <property type="entry name" value="Exo_endo_phos"/>
    <property type="match status" value="1"/>
</dbReference>
<dbReference type="InterPro" id="IPR036691">
    <property type="entry name" value="Endo/exonu/phosph_ase_sf"/>
</dbReference>
<dbReference type="GO" id="GO:0004519">
    <property type="term" value="F:endonuclease activity"/>
    <property type="evidence" value="ECO:0007669"/>
    <property type="project" value="UniProtKB-KW"/>
</dbReference>